<dbReference type="GO" id="GO:0016567">
    <property type="term" value="P:protein ubiquitination"/>
    <property type="evidence" value="ECO:0007669"/>
    <property type="project" value="TreeGrafter"/>
</dbReference>
<accession>A0A6J5U863</accession>
<name>A0A6J5U863_PRUAR</name>
<dbReference type="CDD" id="cd16667">
    <property type="entry name" value="RING-H2_RNF126-like"/>
    <property type="match status" value="1"/>
</dbReference>
<dbReference type="PROSITE" id="PS50089">
    <property type="entry name" value="ZF_RING_2"/>
    <property type="match status" value="1"/>
</dbReference>
<evidence type="ECO:0000313" key="12">
    <source>
        <dbReference type="Proteomes" id="UP000507222"/>
    </source>
</evidence>
<feature type="compositionally biased region" description="Polar residues" evidence="9">
    <location>
        <begin position="339"/>
        <end position="357"/>
    </location>
</feature>
<feature type="region of interest" description="Disordered" evidence="9">
    <location>
        <begin position="277"/>
        <end position="365"/>
    </location>
</feature>
<keyword evidence="4" id="KW-0479">Metal-binding</keyword>
<dbReference type="SMART" id="SM00184">
    <property type="entry name" value="RING"/>
    <property type="match status" value="1"/>
</dbReference>
<keyword evidence="3" id="KW-0808">Transferase</keyword>
<sequence length="365" mass="40725">MADLVSESFFDLPMLPCSDNLRRLRSSETRLVACTIRFERAEGEEIMSSGRNTHWCYNCRRPVRLQGRDAVCPSCDGGFIQELDDMVHVSPLDFFGLDNDDDHDRRFGFMEAFSAWQQSTDRRRSDIRGRSDVVPERNPAFTPLLIFGGQIPFRLSGNGAFEAFFNGSPGISVTRGNVGDYFVGPGLEELFEQLSANDRRGPPPASRVSIDAMPTIKIANRHLRSDSHCPVCKDKFELGSEARQMPCNHLYHTDCIVPWLVQHNSCPVCRQELPLQGAASGGSSNGRSRGSSFGSNTNGREGGRENQGRRNPFSYLWPFRSSGASSSSSHTHTHTHTHNPTAESSSSTMRENNNQMGYSGWPFDY</sequence>
<protein>
    <recommendedName>
        <fullName evidence="2">RING-type E3 ubiquitin transferase</fullName>
        <ecNumber evidence="2">2.3.2.27</ecNumber>
    </recommendedName>
</protein>
<comment type="catalytic activity">
    <reaction evidence="1">
        <text>S-ubiquitinyl-[E2 ubiquitin-conjugating enzyme]-L-cysteine + [acceptor protein]-L-lysine = [E2 ubiquitin-conjugating enzyme]-L-cysteine + N(6)-ubiquitinyl-[acceptor protein]-L-lysine.</text>
        <dbReference type="EC" id="2.3.2.27"/>
    </reaction>
</comment>
<reference evidence="11 12" key="1">
    <citation type="submission" date="2020-05" db="EMBL/GenBank/DDBJ databases">
        <authorList>
            <person name="Campoy J."/>
            <person name="Schneeberger K."/>
            <person name="Spophaly S."/>
        </authorList>
    </citation>
    <scope>NUCLEOTIDE SEQUENCE [LARGE SCALE GENOMIC DNA]</scope>
    <source>
        <strain evidence="11">PruArmRojPasFocal</strain>
    </source>
</reference>
<evidence type="ECO:0000256" key="4">
    <source>
        <dbReference type="ARBA" id="ARBA00022723"/>
    </source>
</evidence>
<evidence type="ECO:0000256" key="9">
    <source>
        <dbReference type="SAM" id="MobiDB-lite"/>
    </source>
</evidence>
<dbReference type="Proteomes" id="UP000507222">
    <property type="component" value="Unassembled WGS sequence"/>
</dbReference>
<dbReference type="AlphaFoldDB" id="A0A6J5U863"/>
<feature type="compositionally biased region" description="Low complexity" evidence="9">
    <location>
        <begin position="285"/>
        <end position="299"/>
    </location>
</feature>
<organism evidence="11 12">
    <name type="scientific">Prunus armeniaca</name>
    <name type="common">Apricot</name>
    <name type="synonym">Armeniaca vulgaris</name>
    <dbReference type="NCBI Taxonomy" id="36596"/>
    <lineage>
        <taxon>Eukaryota</taxon>
        <taxon>Viridiplantae</taxon>
        <taxon>Streptophyta</taxon>
        <taxon>Embryophyta</taxon>
        <taxon>Tracheophyta</taxon>
        <taxon>Spermatophyta</taxon>
        <taxon>Magnoliopsida</taxon>
        <taxon>eudicotyledons</taxon>
        <taxon>Gunneridae</taxon>
        <taxon>Pentapetalae</taxon>
        <taxon>rosids</taxon>
        <taxon>fabids</taxon>
        <taxon>Rosales</taxon>
        <taxon>Rosaceae</taxon>
        <taxon>Amygdaloideae</taxon>
        <taxon>Amygdaleae</taxon>
        <taxon>Prunus</taxon>
    </lineage>
</organism>
<dbReference type="PANTHER" id="PTHR15710:SF34">
    <property type="entry name" value="E3 UBIQUITIN-PROTEIN LIGASE RHC1A-RELATED"/>
    <property type="match status" value="1"/>
</dbReference>
<keyword evidence="7" id="KW-0862">Zinc</keyword>
<keyword evidence="6" id="KW-0833">Ubl conjugation pathway</keyword>
<feature type="domain" description="RING-type" evidence="10">
    <location>
        <begin position="229"/>
        <end position="270"/>
    </location>
</feature>
<dbReference type="InterPro" id="IPR001841">
    <property type="entry name" value="Znf_RING"/>
</dbReference>
<keyword evidence="5 8" id="KW-0863">Zinc-finger</keyword>
<dbReference type="EC" id="2.3.2.27" evidence="2"/>
<evidence type="ECO:0000256" key="3">
    <source>
        <dbReference type="ARBA" id="ARBA00022679"/>
    </source>
</evidence>
<dbReference type="PANTHER" id="PTHR15710">
    <property type="entry name" value="E3 UBIQUITIN-PROTEIN LIGASE PRAJA"/>
    <property type="match status" value="1"/>
</dbReference>
<proteinExistence type="predicted"/>
<evidence type="ECO:0000256" key="7">
    <source>
        <dbReference type="ARBA" id="ARBA00022833"/>
    </source>
</evidence>
<evidence type="ECO:0000256" key="6">
    <source>
        <dbReference type="ARBA" id="ARBA00022786"/>
    </source>
</evidence>
<dbReference type="InterPro" id="IPR039525">
    <property type="entry name" value="RNF126-like_zinc-ribbon"/>
</dbReference>
<dbReference type="GO" id="GO:0005737">
    <property type="term" value="C:cytoplasm"/>
    <property type="evidence" value="ECO:0007669"/>
    <property type="project" value="TreeGrafter"/>
</dbReference>
<dbReference type="InterPro" id="IPR013083">
    <property type="entry name" value="Znf_RING/FYVE/PHD"/>
</dbReference>
<evidence type="ECO:0000313" key="11">
    <source>
        <dbReference type="EMBL" id="CAB4272610.1"/>
    </source>
</evidence>
<gene>
    <name evidence="11" type="ORF">CURHAP_LOCUS19335</name>
</gene>
<dbReference type="Pfam" id="PF14369">
    <property type="entry name" value="Zn_ribbon_19"/>
    <property type="match status" value="1"/>
</dbReference>
<evidence type="ECO:0000256" key="8">
    <source>
        <dbReference type="PROSITE-ProRule" id="PRU00175"/>
    </source>
</evidence>
<dbReference type="Gene3D" id="3.30.40.10">
    <property type="entry name" value="Zinc/RING finger domain, C3HC4 (zinc finger)"/>
    <property type="match status" value="1"/>
</dbReference>
<dbReference type="Pfam" id="PF13639">
    <property type="entry name" value="zf-RING_2"/>
    <property type="match status" value="1"/>
</dbReference>
<evidence type="ECO:0000256" key="5">
    <source>
        <dbReference type="ARBA" id="ARBA00022771"/>
    </source>
</evidence>
<evidence type="ECO:0000259" key="10">
    <source>
        <dbReference type="PROSITE" id="PS50089"/>
    </source>
</evidence>
<dbReference type="SUPFAM" id="SSF57850">
    <property type="entry name" value="RING/U-box"/>
    <property type="match status" value="1"/>
</dbReference>
<evidence type="ECO:0000256" key="1">
    <source>
        <dbReference type="ARBA" id="ARBA00000900"/>
    </source>
</evidence>
<evidence type="ECO:0000256" key="2">
    <source>
        <dbReference type="ARBA" id="ARBA00012483"/>
    </source>
</evidence>
<dbReference type="FunFam" id="3.30.40.10:FF:000022">
    <property type="entry name" value="E3 ubiquitin-protein ligase RING1-like"/>
    <property type="match status" value="1"/>
</dbReference>
<dbReference type="GO" id="GO:0008270">
    <property type="term" value="F:zinc ion binding"/>
    <property type="evidence" value="ECO:0007669"/>
    <property type="project" value="UniProtKB-KW"/>
</dbReference>
<dbReference type="EMBL" id="CAEKDK010000003">
    <property type="protein sequence ID" value="CAB4272610.1"/>
    <property type="molecule type" value="Genomic_DNA"/>
</dbReference>
<dbReference type="GO" id="GO:0061630">
    <property type="term" value="F:ubiquitin protein ligase activity"/>
    <property type="evidence" value="ECO:0007669"/>
    <property type="project" value="UniProtKB-EC"/>
</dbReference>